<keyword evidence="2" id="KW-1185">Reference proteome</keyword>
<dbReference type="AlphaFoldDB" id="A0A975BET5"/>
<gene>
    <name evidence="1" type="ORF">dnl_62470</name>
</gene>
<name>A0A975BET5_9BACT</name>
<evidence type="ECO:0000313" key="1">
    <source>
        <dbReference type="EMBL" id="QTA83829.1"/>
    </source>
</evidence>
<evidence type="ECO:0000313" key="2">
    <source>
        <dbReference type="Proteomes" id="UP000663720"/>
    </source>
</evidence>
<proteinExistence type="predicted"/>
<accession>A0A975BET5</accession>
<dbReference type="KEGG" id="dli:dnl_62470"/>
<reference evidence="1" key="1">
    <citation type="journal article" date="2021" name="Microb. Physiol.">
        <title>Proteogenomic Insights into the Physiology of Marine, Sulfate-Reducing, Filamentous Desulfonema limicola and Desulfonema magnum.</title>
        <authorList>
            <person name="Schnaars V."/>
            <person name="Wohlbrand L."/>
            <person name="Scheve S."/>
            <person name="Hinrichs C."/>
            <person name="Reinhardt R."/>
            <person name="Rabus R."/>
        </authorList>
    </citation>
    <scope>NUCLEOTIDE SEQUENCE</scope>
    <source>
        <strain evidence="1">5ac10</strain>
    </source>
</reference>
<organism evidence="1 2">
    <name type="scientific">Desulfonema limicola</name>
    <dbReference type="NCBI Taxonomy" id="45656"/>
    <lineage>
        <taxon>Bacteria</taxon>
        <taxon>Pseudomonadati</taxon>
        <taxon>Thermodesulfobacteriota</taxon>
        <taxon>Desulfobacteria</taxon>
        <taxon>Desulfobacterales</taxon>
        <taxon>Desulfococcaceae</taxon>
        <taxon>Desulfonema</taxon>
    </lineage>
</organism>
<protein>
    <submittedName>
        <fullName evidence="1">Uncharacterized protein</fullName>
    </submittedName>
</protein>
<dbReference type="EMBL" id="CP061799">
    <property type="protein sequence ID" value="QTA83829.1"/>
    <property type="molecule type" value="Genomic_DNA"/>
</dbReference>
<sequence length="40" mass="4860">MTKPLKDCYLRFIMKNTISLYSGWKNQILNFIRLIVKKLQ</sequence>
<dbReference type="Proteomes" id="UP000663720">
    <property type="component" value="Chromosome"/>
</dbReference>